<evidence type="ECO:0000313" key="2">
    <source>
        <dbReference type="EMBL" id="MUI15396.1"/>
    </source>
</evidence>
<dbReference type="OrthoDB" id="8576337at2"/>
<gene>
    <name evidence="2" type="ORF">GJV26_23500</name>
</gene>
<proteinExistence type="predicted"/>
<reference evidence="2 3" key="1">
    <citation type="submission" date="2019-11" db="EMBL/GenBank/DDBJ databases">
        <title>Draft Genome Sequences of Six Type Strains of the Genus Massilia.</title>
        <authorList>
            <person name="Miess H."/>
            <person name="Frediansyah A."/>
            <person name="Goeker M."/>
            <person name="Gross H."/>
        </authorList>
    </citation>
    <scope>NUCLEOTIDE SEQUENCE [LARGE SCALE GENOMIC DNA]</scope>
    <source>
        <strain evidence="2 3">DSM 17513</strain>
    </source>
</reference>
<dbReference type="RefSeq" id="WP_155711094.1">
    <property type="nucleotide sequence ID" value="NZ_BMWU01000004.1"/>
</dbReference>
<dbReference type="Pfam" id="PF20335">
    <property type="entry name" value="DUF6630"/>
    <property type="match status" value="1"/>
</dbReference>
<name>A0A6I3XIR2_9BURK</name>
<dbReference type="AlphaFoldDB" id="A0A6I3XIR2"/>
<dbReference type="InterPro" id="IPR046582">
    <property type="entry name" value="DUF6630"/>
</dbReference>
<evidence type="ECO:0000259" key="1">
    <source>
        <dbReference type="Pfam" id="PF20335"/>
    </source>
</evidence>
<accession>A0A6I3XIR2</accession>
<dbReference type="Proteomes" id="UP000431684">
    <property type="component" value="Unassembled WGS sequence"/>
</dbReference>
<sequence length="203" mass="22014">MNIMSMIAVLFGRRAEKAVPVPPAYFGVHGPQGEPAIAIDPPPLASRAEPAGTERRGFARWVELISDGDQQATDAALETARAPRLDGDMYDLLDGLNGRGLVIEADIKDDDSVEAQIEYLSDARGLGEFAAPSSPPAGADRCAALLRAWNDWLATRDYRLVPIDLGDDAWHAVVVRREHFTELQELSRKLDIPLAEPSAVFGA</sequence>
<evidence type="ECO:0000313" key="3">
    <source>
        <dbReference type="Proteomes" id="UP000431684"/>
    </source>
</evidence>
<keyword evidence="3" id="KW-1185">Reference proteome</keyword>
<comment type="caution">
    <text evidence="2">The sequence shown here is derived from an EMBL/GenBank/DDBJ whole genome shotgun (WGS) entry which is preliminary data.</text>
</comment>
<dbReference type="EMBL" id="WNWM01000002">
    <property type="protein sequence ID" value="MUI15396.1"/>
    <property type="molecule type" value="Genomic_DNA"/>
</dbReference>
<organism evidence="2 3">
    <name type="scientific">Pseudoduganella dura</name>
    <dbReference type="NCBI Taxonomy" id="321982"/>
    <lineage>
        <taxon>Bacteria</taxon>
        <taxon>Pseudomonadati</taxon>
        <taxon>Pseudomonadota</taxon>
        <taxon>Betaproteobacteria</taxon>
        <taxon>Burkholderiales</taxon>
        <taxon>Oxalobacteraceae</taxon>
        <taxon>Telluria group</taxon>
        <taxon>Pseudoduganella</taxon>
    </lineage>
</organism>
<feature type="domain" description="DUF6630" evidence="1">
    <location>
        <begin position="58"/>
        <end position="194"/>
    </location>
</feature>
<protein>
    <recommendedName>
        <fullName evidence="1">DUF6630 domain-containing protein</fullName>
    </recommendedName>
</protein>